<accession>A0A7Y9RPA1</accession>
<keyword evidence="2" id="KW-1003">Cell membrane</keyword>
<proteinExistence type="predicted"/>
<gene>
    <name evidence="8" type="ORF">BJ989_000356</name>
</gene>
<feature type="transmembrane region" description="Helical" evidence="6">
    <location>
        <begin position="827"/>
        <end position="850"/>
    </location>
</feature>
<feature type="transmembrane region" description="Helical" evidence="6">
    <location>
        <begin position="395"/>
        <end position="415"/>
    </location>
</feature>
<reference evidence="8 9" key="1">
    <citation type="submission" date="2020-07" db="EMBL/GenBank/DDBJ databases">
        <title>Sequencing the genomes of 1000 actinobacteria strains.</title>
        <authorList>
            <person name="Klenk H.-P."/>
        </authorList>
    </citation>
    <scope>NUCLEOTIDE SEQUENCE [LARGE SCALE GENOMIC DNA]</scope>
    <source>
        <strain evidence="8 9">DSM 24552</strain>
    </source>
</reference>
<keyword evidence="9" id="KW-1185">Reference proteome</keyword>
<keyword evidence="4 6" id="KW-1133">Transmembrane helix</keyword>
<name>A0A7Y9RPA1_9ACTN</name>
<dbReference type="PANTHER" id="PTHR30287:SF1">
    <property type="entry name" value="INNER MEMBRANE PROTEIN"/>
    <property type="match status" value="1"/>
</dbReference>
<dbReference type="InterPro" id="IPR038766">
    <property type="entry name" value="Membrane_comp_ABC_pdt"/>
</dbReference>
<feature type="transmembrane region" description="Helical" evidence="6">
    <location>
        <begin position="427"/>
        <end position="450"/>
    </location>
</feature>
<evidence type="ECO:0000259" key="7">
    <source>
        <dbReference type="Pfam" id="PF02687"/>
    </source>
</evidence>
<evidence type="ECO:0000256" key="1">
    <source>
        <dbReference type="ARBA" id="ARBA00004651"/>
    </source>
</evidence>
<evidence type="ECO:0000256" key="6">
    <source>
        <dbReference type="SAM" id="Phobius"/>
    </source>
</evidence>
<dbReference type="PANTHER" id="PTHR30287">
    <property type="entry name" value="MEMBRANE COMPONENT OF PREDICTED ABC SUPERFAMILY METABOLITE UPTAKE TRANSPORTER"/>
    <property type="match status" value="1"/>
</dbReference>
<comment type="caution">
    <text evidence="8">The sequence shown here is derived from an EMBL/GenBank/DDBJ whole genome shotgun (WGS) entry which is preliminary data.</text>
</comment>
<keyword evidence="5 6" id="KW-0472">Membrane</keyword>
<evidence type="ECO:0000256" key="5">
    <source>
        <dbReference type="ARBA" id="ARBA00023136"/>
    </source>
</evidence>
<feature type="transmembrane region" description="Helical" evidence="6">
    <location>
        <begin position="777"/>
        <end position="807"/>
    </location>
</feature>
<dbReference type="AlphaFoldDB" id="A0A7Y9RPA1"/>
<evidence type="ECO:0000256" key="2">
    <source>
        <dbReference type="ARBA" id="ARBA00022475"/>
    </source>
</evidence>
<feature type="transmembrane region" description="Helical" evidence="6">
    <location>
        <begin position="350"/>
        <end position="374"/>
    </location>
</feature>
<dbReference type="EMBL" id="JACCAC010000001">
    <property type="protein sequence ID" value="NYG54052.1"/>
    <property type="molecule type" value="Genomic_DNA"/>
</dbReference>
<comment type="subcellular location">
    <subcellularLocation>
        <location evidence="1">Cell membrane</location>
        <topology evidence="1">Multi-pass membrane protein</topology>
    </subcellularLocation>
</comment>
<sequence>MIALPVAAVTAADVARATQDITGTEALERRTGAGDALVTAVGGGPLLQAPDPNEFAASEAELTGGPVDTAAAPPTAADVRAVLGERTRLLEVRRGAVVSVATDAGFDDAELLEVDLTDPLAAGLVELTSGRLPEGPGEVVVNAALAESGPGLLDTLRLRDGPSRAVVGTVESTEQTGYPLVAGPVGVGDGATDRVATTWIAETGPDGVSWEQVRALNAIGATAVSRVVLEDPPPLPPEVAELMAGSGPDEGLVAAAVLVVTMALMEVVLLAGPAFAVSARRQSRTLALVAAAGGTPRQGRRIVLASGLVLGGLAAALGTVVGLAAGWGVLPLLQLFSDSRFGPFDVPWSHLPVIAGFGLLSAFLAAVVPAVVASRQDVVAVLAGRRGDRRPSRRSPVLGLGLVAVGVALAAYGAGRASGGETLIAGSAILTVAGTVLLVPLVVAGVARVGRRAPLSLRYAVRDAARHRTRTAPAVAAVAATVAGVVALGIATSSDEAGNEQGYEAQLPMGWGLVSGSEVDAEGWAAAATAVLPGAEVAVVRGPVADDEEAGTYASVEVVPPGDRAGGSSTLFPNGWNSSLGTDWLVAAEVPDALAVLVDAGAATRAEADAALAAGGAVLLSEGDLSAGVELGVERYDLDTGEPLGQRVAERVEAAALPAGGGTYPPVAGVLSPAAARAVGLEVAPRAVLVSGAEISARAAEELDQAVAVTGRDGYLYVERGYVAPDETVVVQLVLFGLGAVLMLGGTLTATFLALADARPDLATLAAVGASPRRRRGVAAAYALVVGGTGAALGAAVGFVPGVAVSFPLTRGFAGDGVAARHVLDVPWTLIGLLVVALPLLVAALVWLTARSRLPLAARLD</sequence>
<dbReference type="InterPro" id="IPR003838">
    <property type="entry name" value="ABC3_permease_C"/>
</dbReference>
<keyword evidence="3 6" id="KW-0812">Transmembrane</keyword>
<feature type="transmembrane region" description="Helical" evidence="6">
    <location>
        <begin position="252"/>
        <end position="277"/>
    </location>
</feature>
<protein>
    <submittedName>
        <fullName evidence="8">Putative ABC transport system permease protein</fullName>
    </submittedName>
</protein>
<dbReference type="Proteomes" id="UP000544110">
    <property type="component" value="Unassembled WGS sequence"/>
</dbReference>
<feature type="transmembrane region" description="Helical" evidence="6">
    <location>
        <begin position="302"/>
        <end position="330"/>
    </location>
</feature>
<dbReference type="RefSeq" id="WP_218848667.1">
    <property type="nucleotide sequence ID" value="NZ_JACCAC010000001.1"/>
</dbReference>
<dbReference type="GO" id="GO:0005886">
    <property type="term" value="C:plasma membrane"/>
    <property type="evidence" value="ECO:0007669"/>
    <property type="project" value="UniProtKB-SubCell"/>
</dbReference>
<evidence type="ECO:0000313" key="9">
    <source>
        <dbReference type="Proteomes" id="UP000544110"/>
    </source>
</evidence>
<organism evidence="8 9">
    <name type="scientific">Nocardioides perillae</name>
    <dbReference type="NCBI Taxonomy" id="1119534"/>
    <lineage>
        <taxon>Bacteria</taxon>
        <taxon>Bacillati</taxon>
        <taxon>Actinomycetota</taxon>
        <taxon>Actinomycetes</taxon>
        <taxon>Propionibacteriales</taxon>
        <taxon>Nocardioidaceae</taxon>
        <taxon>Nocardioides</taxon>
    </lineage>
</organism>
<feature type="transmembrane region" description="Helical" evidence="6">
    <location>
        <begin position="471"/>
        <end position="491"/>
    </location>
</feature>
<evidence type="ECO:0000256" key="4">
    <source>
        <dbReference type="ARBA" id="ARBA00022989"/>
    </source>
</evidence>
<feature type="domain" description="ABC3 transporter permease C-terminal" evidence="7">
    <location>
        <begin position="261"/>
        <end position="376"/>
    </location>
</feature>
<dbReference type="Pfam" id="PF02687">
    <property type="entry name" value="FtsX"/>
    <property type="match status" value="2"/>
</dbReference>
<evidence type="ECO:0000313" key="8">
    <source>
        <dbReference type="EMBL" id="NYG54052.1"/>
    </source>
</evidence>
<feature type="domain" description="ABC3 transporter permease C-terminal" evidence="7">
    <location>
        <begin position="734"/>
        <end position="852"/>
    </location>
</feature>
<feature type="transmembrane region" description="Helical" evidence="6">
    <location>
        <begin position="733"/>
        <end position="756"/>
    </location>
</feature>
<evidence type="ECO:0000256" key="3">
    <source>
        <dbReference type="ARBA" id="ARBA00022692"/>
    </source>
</evidence>